<evidence type="ECO:0000313" key="2">
    <source>
        <dbReference type="Proteomes" id="UP000321935"/>
    </source>
</evidence>
<reference evidence="1 2" key="1">
    <citation type="submission" date="2019-08" db="EMBL/GenBank/DDBJ databases">
        <title>Genomes sequence of Algoriphagus aquimarinus ACAM450.</title>
        <authorList>
            <person name="Bowman J.P."/>
        </authorList>
    </citation>
    <scope>NUCLEOTIDE SEQUENCE [LARGE SCALE GENOMIC DNA]</scope>
    <source>
        <strain evidence="1 2">ACAM 450</strain>
    </source>
</reference>
<comment type="caution">
    <text evidence="1">The sequence shown here is derived from an EMBL/GenBank/DDBJ whole genome shotgun (WGS) entry which is preliminary data.</text>
</comment>
<dbReference type="RefSeq" id="WP_146920322.1">
    <property type="nucleotide sequence ID" value="NZ_VORW01000020.1"/>
</dbReference>
<gene>
    <name evidence="1" type="ORF">ESV85_18715</name>
</gene>
<dbReference type="Proteomes" id="UP000321935">
    <property type="component" value="Unassembled WGS sequence"/>
</dbReference>
<sequence>MALKILLRGPLLYLLFFIGFVTNAFGQLPGDVSSQVQKLIPNPSQQSPNAAAIQKYGDYNVNLYTGTPDISIPLFEIQSGAISVPIVLSYHSSGTHYTDRASWAGLGWSVQVGGQVSRTIVGKPDESSFLTGTNDYTVGTYDFCTNFYYKEQTASGSNDREPDLFSYSFPGGSGRFVLQQGGLPPLLFPESAIKITRNPNYYDITDTKGTMYRFGSNWAGNVNAKESMSSYGAAVTSGVVNWYLQEIKSPNTDDYVTFKYQDVGSYIVSEIESNITLMDNWNTASAEFLPCNSYNPVETLISTTNTSTQMGIDEIFFNTGKVKFIMGTSRTDVPGGSSLKKLDKIEVYSKVNSSYILIKSYKLLNSGYFKLAVNNTDARLKLDGIEVRDGANTLINKYGFSYNTTTFSWDKSEGSYRRDLFGFYNGKTANTNLIPQETVQYRAQSYHSPTNLTIGGADRSTDTTIYKEGVLKRITFPTGGYTEFQFEPHKYSDAGVTKYGAGLRIKKIVKNDGLNTYSTLYKYGSNDDGIGHKNFDVRNFHFMNTIYKRDISYMTGFPQRQYTVRTWVSNSVVGPGFDDAPVVYTNVSEYANSTSGNGKTAYEFDNNLLISDGVFAVPYSNKIWRNKKSWQRGKLTKVTKYDNLNNIKEVTTKSYTKYKGQTLKVGQAAIQTIVGEESGNYFNYCAGTGGGQAYDGHRYMISTIEQDVGVFLETSSIVESQYATGSIQTVTNKAYHANYLQPTYEEVISSGNPGTVRTNFRYNYDVVGTGTTYTGLPDALKQMLLKNMISSPVEQYTWVKEGAGASEVISGQVTEYALVAGTSLYVPASVYFLETTSPVTTYTPLAVSGTNALTKDSRYKLRMSMQGFDTRGNLLQYEMTNGPVTSFVYGYDGKYLIAEATNSIVGNIAYTSFETNEKGGWTYTGAESPVLSGQAKTGSNVYLLNNGQVTKSVTGAYKLSFWVRKNDATAASLTINGTAYAGTIDDTWRLVEVSGSSSITISGSGTIIDELRVHPPTSQMTTYTIKPQIGMWSQMDAKNHGSYYQYDPFGRLETVKNEDGHILKHFEYTYIKP</sequence>
<evidence type="ECO:0000313" key="1">
    <source>
        <dbReference type="EMBL" id="TXE04774.1"/>
    </source>
</evidence>
<dbReference type="AlphaFoldDB" id="A0A5C7A9X4"/>
<protein>
    <recommendedName>
        <fullName evidence="3">YD repeat-containing protein</fullName>
    </recommendedName>
</protein>
<evidence type="ECO:0008006" key="3">
    <source>
        <dbReference type="Google" id="ProtNLM"/>
    </source>
</evidence>
<dbReference type="EMBL" id="VORW01000020">
    <property type="protein sequence ID" value="TXE04774.1"/>
    <property type="molecule type" value="Genomic_DNA"/>
</dbReference>
<dbReference type="OrthoDB" id="9814627at2"/>
<organism evidence="1 2">
    <name type="scientific">Algoriphagus aquimarinus</name>
    <dbReference type="NCBI Taxonomy" id="237018"/>
    <lineage>
        <taxon>Bacteria</taxon>
        <taxon>Pseudomonadati</taxon>
        <taxon>Bacteroidota</taxon>
        <taxon>Cytophagia</taxon>
        <taxon>Cytophagales</taxon>
        <taxon>Cyclobacteriaceae</taxon>
        <taxon>Algoriphagus</taxon>
    </lineage>
</organism>
<name>A0A5C7A9X4_9BACT</name>
<accession>A0A5C7A9X4</accession>
<proteinExistence type="predicted"/>